<evidence type="ECO:0008006" key="3">
    <source>
        <dbReference type="Google" id="ProtNLM"/>
    </source>
</evidence>
<feature type="non-terminal residue" evidence="1">
    <location>
        <position position="79"/>
    </location>
</feature>
<proteinExistence type="predicted"/>
<dbReference type="Gene3D" id="2.40.50.140">
    <property type="entry name" value="Nucleic acid-binding proteins"/>
    <property type="match status" value="1"/>
</dbReference>
<name>A0AAV2IAA7_LYMST</name>
<dbReference type="AlphaFoldDB" id="A0AAV2IAA7"/>
<evidence type="ECO:0000313" key="1">
    <source>
        <dbReference type="EMBL" id="CAL1542783.1"/>
    </source>
</evidence>
<evidence type="ECO:0000313" key="2">
    <source>
        <dbReference type="Proteomes" id="UP001497497"/>
    </source>
</evidence>
<reference evidence="1 2" key="1">
    <citation type="submission" date="2024-04" db="EMBL/GenBank/DDBJ databases">
        <authorList>
            <consortium name="Genoscope - CEA"/>
            <person name="William W."/>
        </authorList>
    </citation>
    <scope>NUCLEOTIDE SEQUENCE [LARGE SCALE GENOMIC DNA]</scope>
</reference>
<dbReference type="Proteomes" id="UP001497497">
    <property type="component" value="Unassembled WGS sequence"/>
</dbReference>
<gene>
    <name evidence="1" type="ORF">GSLYS_00016317001</name>
</gene>
<dbReference type="InterPro" id="IPR012340">
    <property type="entry name" value="NA-bd_OB-fold"/>
</dbReference>
<dbReference type="SUPFAM" id="SSF50249">
    <property type="entry name" value="Nucleic acid-binding proteins"/>
    <property type="match status" value="1"/>
</dbReference>
<dbReference type="EMBL" id="CAXITT010000506">
    <property type="protein sequence ID" value="CAL1542783.1"/>
    <property type="molecule type" value="Genomic_DNA"/>
</dbReference>
<protein>
    <recommendedName>
        <fullName evidence="3">OB domain-containing protein</fullName>
    </recommendedName>
</protein>
<keyword evidence="2" id="KW-1185">Reference proteome</keyword>
<organism evidence="1 2">
    <name type="scientific">Lymnaea stagnalis</name>
    <name type="common">Great pond snail</name>
    <name type="synonym">Helix stagnalis</name>
    <dbReference type="NCBI Taxonomy" id="6523"/>
    <lineage>
        <taxon>Eukaryota</taxon>
        <taxon>Metazoa</taxon>
        <taxon>Spiralia</taxon>
        <taxon>Lophotrochozoa</taxon>
        <taxon>Mollusca</taxon>
        <taxon>Gastropoda</taxon>
        <taxon>Heterobranchia</taxon>
        <taxon>Euthyneura</taxon>
        <taxon>Panpulmonata</taxon>
        <taxon>Hygrophila</taxon>
        <taxon>Lymnaeoidea</taxon>
        <taxon>Lymnaeidae</taxon>
        <taxon>Lymnaea</taxon>
    </lineage>
</organism>
<comment type="caution">
    <text evidence="1">The sequence shown here is derived from an EMBL/GenBank/DDBJ whole genome shotgun (WGS) entry which is preliminary data.</text>
</comment>
<accession>A0AAV2IAA7</accession>
<sequence>MGVVVRVDRREKCNSYAIDDGTGVIGCTCWKNPSSALEPNVFSSSLPLSLQEKYDEILSCHLSNTEEGYNLGDLIQVRG</sequence>